<feature type="region of interest" description="Disordered" evidence="3">
    <location>
        <begin position="260"/>
        <end position="280"/>
    </location>
</feature>
<dbReference type="PANTHER" id="PTHR13361">
    <property type="entry name" value="WW DOMAIN-BINDING PROTEIN 11"/>
    <property type="match status" value="1"/>
</dbReference>
<organism evidence="5 6">
    <name type="scientific">Chironomus riparius</name>
    <dbReference type="NCBI Taxonomy" id="315576"/>
    <lineage>
        <taxon>Eukaryota</taxon>
        <taxon>Metazoa</taxon>
        <taxon>Ecdysozoa</taxon>
        <taxon>Arthropoda</taxon>
        <taxon>Hexapoda</taxon>
        <taxon>Insecta</taxon>
        <taxon>Pterygota</taxon>
        <taxon>Neoptera</taxon>
        <taxon>Endopterygota</taxon>
        <taxon>Diptera</taxon>
        <taxon>Nematocera</taxon>
        <taxon>Chironomoidea</taxon>
        <taxon>Chironomidae</taxon>
        <taxon>Chironominae</taxon>
        <taxon>Chironomus</taxon>
    </lineage>
</organism>
<feature type="domain" description="Wbp11/ELF5/Saf1 N-terminal" evidence="4">
    <location>
        <begin position="12"/>
        <end position="93"/>
    </location>
</feature>
<reference evidence="5" key="2">
    <citation type="submission" date="2022-10" db="EMBL/GenBank/DDBJ databases">
        <authorList>
            <consortium name="ENA_rothamsted_submissions"/>
            <consortium name="culmorum"/>
            <person name="King R."/>
        </authorList>
    </citation>
    <scope>NUCLEOTIDE SEQUENCE</scope>
</reference>
<dbReference type="Pfam" id="PF09429">
    <property type="entry name" value="Wbp11"/>
    <property type="match status" value="1"/>
</dbReference>
<accession>A0A9N9RV28</accession>
<evidence type="ECO:0000313" key="5">
    <source>
        <dbReference type="EMBL" id="CAG9803355.1"/>
    </source>
</evidence>
<feature type="compositionally biased region" description="Polar residues" evidence="3">
    <location>
        <begin position="1"/>
        <end position="11"/>
    </location>
</feature>
<protein>
    <recommendedName>
        <fullName evidence="4">Wbp11/ELF5/Saf1 N-terminal domain-containing protein</fullName>
    </recommendedName>
</protein>
<keyword evidence="2" id="KW-0539">Nucleus</keyword>
<dbReference type="Proteomes" id="UP001153620">
    <property type="component" value="Chromosome 2"/>
</dbReference>
<reference evidence="5" key="1">
    <citation type="submission" date="2022-01" db="EMBL/GenBank/DDBJ databases">
        <authorList>
            <person name="King R."/>
        </authorList>
    </citation>
    <scope>NUCLEOTIDE SEQUENCE</scope>
</reference>
<dbReference type="GO" id="GO:0006396">
    <property type="term" value="P:RNA processing"/>
    <property type="evidence" value="ECO:0007669"/>
    <property type="project" value="InterPro"/>
</dbReference>
<dbReference type="InterPro" id="IPR019007">
    <property type="entry name" value="Wbp11/ELF5/Saf1_N"/>
</dbReference>
<feature type="compositionally biased region" description="Basic residues" evidence="3">
    <location>
        <begin position="28"/>
        <end position="38"/>
    </location>
</feature>
<proteinExistence type="predicted"/>
<feature type="region of interest" description="Disordered" evidence="3">
    <location>
        <begin position="139"/>
        <end position="232"/>
    </location>
</feature>
<feature type="region of interest" description="Disordered" evidence="3">
    <location>
        <begin position="1"/>
        <end position="40"/>
    </location>
</feature>
<feature type="compositionally biased region" description="Pro residues" evidence="3">
    <location>
        <begin position="334"/>
        <end position="352"/>
    </location>
</feature>
<feature type="compositionally biased region" description="Basic and acidic residues" evidence="3">
    <location>
        <begin position="175"/>
        <end position="190"/>
    </location>
</feature>
<sequence>MGRRSINTTKSGKYMNPTDQARKEARKKELKKNKKQRQMVRQAVLKNKDPGQLLEEMEKIDEMEYNVLQPSPLNEKVLKEKRKKLKETFDRVMRLLHEEDPETFSEMKRKEVDYEKRKYKRVQYFESVRHAEQVSIEDIPLPSATNEKPLPSTIPKINLPPPVLLTNLPPIMPLKKPDEANETQDNKEKSPPGVPPQFPPNIYEIRELDSDYESSDESEKEQDEIISKDKHDKNIEEFMKEVESVQKKKVEEKILDIRIDPTPDVNMGNEEPPIENEQPEILPEKVEIPKIPEQPIVLPPQPMPPMALPRMPHPLMFRPPPLRGHLGMGIRMPPGPPPGPRPGMPRMAPGPPPRHKHHDRNQMMPPKQSTTTITAKPQIRNLSADVTRFVPSTLRSKRDEPRKTKPKSYISETQMQQVTMHKQQQHMKTKDDAYHQFMNELQDLL</sequence>
<dbReference type="GO" id="GO:0005681">
    <property type="term" value="C:spliceosomal complex"/>
    <property type="evidence" value="ECO:0007669"/>
    <property type="project" value="TreeGrafter"/>
</dbReference>
<gene>
    <name evidence="5" type="ORF">CHIRRI_LOCUS6255</name>
</gene>
<evidence type="ECO:0000259" key="4">
    <source>
        <dbReference type="Pfam" id="PF09429"/>
    </source>
</evidence>
<feature type="compositionally biased region" description="Acidic residues" evidence="3">
    <location>
        <begin position="210"/>
        <end position="222"/>
    </location>
</feature>
<keyword evidence="6" id="KW-1185">Reference proteome</keyword>
<dbReference type="OrthoDB" id="10067323at2759"/>
<feature type="region of interest" description="Disordered" evidence="3">
    <location>
        <begin position="334"/>
        <end position="414"/>
    </location>
</feature>
<name>A0A9N9RV28_9DIPT</name>
<dbReference type="EMBL" id="OU895878">
    <property type="protein sequence ID" value="CAG9803355.1"/>
    <property type="molecule type" value="Genomic_DNA"/>
</dbReference>
<feature type="compositionally biased region" description="Basic and acidic residues" evidence="3">
    <location>
        <begin position="223"/>
        <end position="232"/>
    </location>
</feature>
<evidence type="ECO:0000256" key="1">
    <source>
        <dbReference type="ARBA" id="ARBA00004123"/>
    </source>
</evidence>
<evidence type="ECO:0000256" key="3">
    <source>
        <dbReference type="SAM" id="MobiDB-lite"/>
    </source>
</evidence>
<dbReference type="PANTHER" id="PTHR13361:SF1">
    <property type="entry name" value="WW DOMAIN-BINDING PROTEIN 11"/>
    <property type="match status" value="1"/>
</dbReference>
<comment type="subcellular location">
    <subcellularLocation>
        <location evidence="1">Nucleus</location>
    </subcellularLocation>
</comment>
<evidence type="ECO:0000313" key="6">
    <source>
        <dbReference type="Proteomes" id="UP001153620"/>
    </source>
</evidence>
<evidence type="ECO:0000256" key="2">
    <source>
        <dbReference type="ARBA" id="ARBA00023242"/>
    </source>
</evidence>
<dbReference type="AlphaFoldDB" id="A0A9N9RV28"/>